<sequence>MTLEHVAIEERVKKLTGSHPYYFGNESSNAQLYISQKLYKDFCCYFGKGSTDDVALRKRCLKKLVQRVFETARGIKKNRATKRMHVFIGDQTLYFWVTPSEFDEYVRIFCHSRQTRLMKQRKRVYSELMAVAFTQGISTRFSEWR</sequence>
<dbReference type="RefSeq" id="WP_274167012.1">
    <property type="nucleotide sequence ID" value="NZ_JAJUBC010000048.1"/>
</dbReference>
<organism evidence="1 2">
    <name type="scientific">Enterovibrio gelatinilyticus</name>
    <dbReference type="NCBI Taxonomy" id="2899819"/>
    <lineage>
        <taxon>Bacteria</taxon>
        <taxon>Pseudomonadati</taxon>
        <taxon>Pseudomonadota</taxon>
        <taxon>Gammaproteobacteria</taxon>
        <taxon>Vibrionales</taxon>
        <taxon>Vibrionaceae</taxon>
        <taxon>Enterovibrio</taxon>
    </lineage>
</organism>
<keyword evidence="2" id="KW-1185">Reference proteome</keyword>
<evidence type="ECO:0000313" key="2">
    <source>
        <dbReference type="Proteomes" id="UP001149400"/>
    </source>
</evidence>
<dbReference type="Proteomes" id="UP001149400">
    <property type="component" value="Unassembled WGS sequence"/>
</dbReference>
<gene>
    <name evidence="1" type="ORF">LRP50_24370</name>
</gene>
<accession>A0ABT5R7T2</accession>
<proteinExistence type="predicted"/>
<name>A0ABT5R7T2_9GAMM</name>
<dbReference type="EMBL" id="JAJUBC010000048">
    <property type="protein sequence ID" value="MDD1796260.1"/>
    <property type="molecule type" value="Genomic_DNA"/>
</dbReference>
<evidence type="ECO:0000313" key="1">
    <source>
        <dbReference type="EMBL" id="MDD1796260.1"/>
    </source>
</evidence>
<comment type="caution">
    <text evidence="1">The sequence shown here is derived from an EMBL/GenBank/DDBJ whole genome shotgun (WGS) entry which is preliminary data.</text>
</comment>
<protein>
    <submittedName>
        <fullName evidence="1">Uncharacterized protein</fullName>
    </submittedName>
</protein>
<reference evidence="1" key="1">
    <citation type="submission" date="2021-12" db="EMBL/GenBank/DDBJ databases">
        <title>Enterovibrio ZSDZ35 sp. nov. and Enterovibrio ZSDZ42 sp. nov., isolated from coastal seawater in Qingdao.</title>
        <authorList>
            <person name="Zhang P."/>
        </authorList>
    </citation>
    <scope>NUCLEOTIDE SEQUENCE</scope>
    <source>
        <strain evidence="1">ZSDZ42</strain>
    </source>
</reference>